<gene>
    <name evidence="6" type="ORF">ACFSVL_36275</name>
</gene>
<dbReference type="InterPro" id="IPR012967">
    <property type="entry name" value="COMT_dimerisation"/>
</dbReference>
<dbReference type="Proteomes" id="UP001597483">
    <property type="component" value="Unassembled WGS sequence"/>
</dbReference>
<dbReference type="Gene3D" id="3.40.50.150">
    <property type="entry name" value="Vaccinia Virus protein VP39"/>
    <property type="match status" value="1"/>
</dbReference>
<dbReference type="InterPro" id="IPR016461">
    <property type="entry name" value="COMT-like"/>
</dbReference>
<keyword evidence="1 6" id="KW-0489">Methyltransferase</keyword>
<dbReference type="PANTHER" id="PTHR43712">
    <property type="entry name" value="PUTATIVE (AFU_ORTHOLOGUE AFUA_4G14580)-RELATED"/>
    <property type="match status" value="1"/>
</dbReference>
<dbReference type="Pfam" id="PF08100">
    <property type="entry name" value="Dimerisation"/>
    <property type="match status" value="1"/>
</dbReference>
<keyword evidence="3" id="KW-0949">S-adenosyl-L-methionine</keyword>
<dbReference type="InterPro" id="IPR036388">
    <property type="entry name" value="WH-like_DNA-bd_sf"/>
</dbReference>
<dbReference type="EMBL" id="JBHUKS010000028">
    <property type="protein sequence ID" value="MFD2472902.1"/>
    <property type="molecule type" value="Genomic_DNA"/>
</dbReference>
<dbReference type="Gene3D" id="1.10.287.1350">
    <property type="match status" value="1"/>
</dbReference>
<organism evidence="6 7">
    <name type="scientific">Amycolatopsis silviterrae</name>
    <dbReference type="NCBI Taxonomy" id="1656914"/>
    <lineage>
        <taxon>Bacteria</taxon>
        <taxon>Bacillati</taxon>
        <taxon>Actinomycetota</taxon>
        <taxon>Actinomycetes</taxon>
        <taxon>Pseudonocardiales</taxon>
        <taxon>Pseudonocardiaceae</taxon>
        <taxon>Amycolatopsis</taxon>
    </lineage>
</organism>
<comment type="caution">
    <text evidence="6">The sequence shown here is derived from an EMBL/GenBank/DDBJ whole genome shotgun (WGS) entry which is preliminary data.</text>
</comment>
<evidence type="ECO:0000259" key="5">
    <source>
        <dbReference type="Pfam" id="PF08100"/>
    </source>
</evidence>
<evidence type="ECO:0000256" key="2">
    <source>
        <dbReference type="ARBA" id="ARBA00022679"/>
    </source>
</evidence>
<dbReference type="Gene3D" id="1.10.10.10">
    <property type="entry name" value="Winged helix-like DNA-binding domain superfamily/Winged helix DNA-binding domain"/>
    <property type="match status" value="1"/>
</dbReference>
<evidence type="ECO:0000259" key="4">
    <source>
        <dbReference type="Pfam" id="PF00891"/>
    </source>
</evidence>
<dbReference type="InterPro" id="IPR036390">
    <property type="entry name" value="WH_DNA-bd_sf"/>
</dbReference>
<dbReference type="GO" id="GO:0032259">
    <property type="term" value="P:methylation"/>
    <property type="evidence" value="ECO:0007669"/>
    <property type="project" value="UniProtKB-KW"/>
</dbReference>
<evidence type="ECO:0000313" key="6">
    <source>
        <dbReference type="EMBL" id="MFD2472902.1"/>
    </source>
</evidence>
<dbReference type="InterPro" id="IPR001077">
    <property type="entry name" value="COMT_C"/>
</dbReference>
<accession>A0ABW5HIB5</accession>
<name>A0ABW5HIB5_9PSEU</name>
<feature type="domain" description="O-methyltransferase dimerisation" evidence="5">
    <location>
        <begin position="19"/>
        <end position="88"/>
    </location>
</feature>
<dbReference type="SUPFAM" id="SSF53335">
    <property type="entry name" value="S-adenosyl-L-methionine-dependent methyltransferases"/>
    <property type="match status" value="1"/>
</dbReference>
<dbReference type="PROSITE" id="PS51683">
    <property type="entry name" value="SAM_OMT_II"/>
    <property type="match status" value="1"/>
</dbReference>
<evidence type="ECO:0000256" key="3">
    <source>
        <dbReference type="ARBA" id="ARBA00022691"/>
    </source>
</evidence>
<keyword evidence="2" id="KW-0808">Transferase</keyword>
<proteinExistence type="predicted"/>
<evidence type="ECO:0000256" key="1">
    <source>
        <dbReference type="ARBA" id="ARBA00022603"/>
    </source>
</evidence>
<dbReference type="Pfam" id="PF00891">
    <property type="entry name" value="Methyltransf_2"/>
    <property type="match status" value="1"/>
</dbReference>
<dbReference type="PIRSF" id="PIRSF005739">
    <property type="entry name" value="O-mtase"/>
    <property type="match status" value="1"/>
</dbReference>
<dbReference type="CDD" id="cd02440">
    <property type="entry name" value="AdoMet_MTases"/>
    <property type="match status" value="1"/>
</dbReference>
<protein>
    <submittedName>
        <fullName evidence="6">Methyltransferase</fullName>
    </submittedName>
</protein>
<dbReference type="GO" id="GO:0008168">
    <property type="term" value="F:methyltransferase activity"/>
    <property type="evidence" value="ECO:0007669"/>
    <property type="project" value="UniProtKB-KW"/>
</dbReference>
<feature type="domain" description="O-methyltransferase C-terminal" evidence="4">
    <location>
        <begin position="115"/>
        <end position="325"/>
    </location>
</feature>
<dbReference type="InterPro" id="IPR029063">
    <property type="entry name" value="SAM-dependent_MTases_sf"/>
</dbReference>
<dbReference type="RefSeq" id="WP_378310972.1">
    <property type="nucleotide sequence ID" value="NZ_JBHUKS010000028.1"/>
</dbReference>
<sequence>MTGIGTDQAKARGTLLRRLFGSRITEVVALMARLDLADAIGDGVADVGDLARAYDIPAPQLQRLLRALVSLGMCVEAGPGKVSLSETGALLRKDCPGSMYEFARFHTAAETTRPWLSLEHSLRTGKPAFDEEFGSPLYDHLGAHPEMSARFGAAMGDESRAAAEAIAAQHDFSGYRMVTDIGGGDGTLITAILRGNPGLQGTIFDTEEGAAPAVARLRAAGLADRCSIVTGDFFTAVPTGADLFLVKSTIHNWDDEHAVRILRSCRTALGDNGKLLIVDVLLPDRVQPDPAGLNPYIKDLQMLVLLGGQERTRADFDRLCAQAGLRIAGAEALPPHVGQSMLEVVRA</sequence>
<dbReference type="PANTHER" id="PTHR43712:SF2">
    <property type="entry name" value="O-METHYLTRANSFERASE CICE"/>
    <property type="match status" value="1"/>
</dbReference>
<keyword evidence="7" id="KW-1185">Reference proteome</keyword>
<evidence type="ECO:0000313" key="7">
    <source>
        <dbReference type="Proteomes" id="UP001597483"/>
    </source>
</evidence>
<dbReference type="SUPFAM" id="SSF46785">
    <property type="entry name" value="Winged helix' DNA-binding domain"/>
    <property type="match status" value="1"/>
</dbReference>
<reference evidence="7" key="1">
    <citation type="journal article" date="2019" name="Int. J. Syst. Evol. Microbiol.">
        <title>The Global Catalogue of Microorganisms (GCM) 10K type strain sequencing project: providing services to taxonomists for standard genome sequencing and annotation.</title>
        <authorList>
            <consortium name="The Broad Institute Genomics Platform"/>
            <consortium name="The Broad Institute Genome Sequencing Center for Infectious Disease"/>
            <person name="Wu L."/>
            <person name="Ma J."/>
        </authorList>
    </citation>
    <scope>NUCLEOTIDE SEQUENCE [LARGE SCALE GENOMIC DNA]</scope>
    <source>
        <strain evidence="7">CGMCC 4.7641</strain>
    </source>
</reference>